<accession>A0A2A4F3U1</accession>
<dbReference type="AlphaFoldDB" id="A0A2A4F3U1"/>
<sequence length="81" mass="8692">MNMTTRSEACFFLFDGALLHGTPQHAWLLEQPWTIGLYDDLGEQARAAGPLLLPASVDKGELAQALAASGGSQRFACSRLT</sequence>
<evidence type="ECO:0000313" key="1">
    <source>
        <dbReference type="EMBL" id="PCE27320.1"/>
    </source>
</evidence>
<protein>
    <submittedName>
        <fullName evidence="1">Uncharacterized protein</fullName>
    </submittedName>
</protein>
<gene>
    <name evidence="1" type="ORF">BWP39_02150</name>
</gene>
<reference evidence="1 2" key="1">
    <citation type="submission" date="2017-01" db="EMBL/GenBank/DDBJ databases">
        <title>Whole-Genome Shotgun Sequencing of Two beta-Proteobacterial Species in Search of the Bulgecin Biosynthetic Cluster.</title>
        <authorList>
            <person name="Horsman M.E."/>
            <person name="Marous D.R."/>
            <person name="Li R."/>
            <person name="Oliver R.A."/>
            <person name="Byun B."/>
            <person name="Emrich S.J."/>
            <person name="Boggess B."/>
            <person name="Townsend C.A."/>
            <person name="Mobashery S."/>
        </authorList>
    </citation>
    <scope>NUCLEOTIDE SEQUENCE [LARGE SCALE GENOMIC DNA]</scope>
    <source>
        <strain evidence="1 2">ATCC 31363</strain>
    </source>
</reference>
<evidence type="ECO:0000313" key="2">
    <source>
        <dbReference type="Proteomes" id="UP000218022"/>
    </source>
</evidence>
<dbReference type="EMBL" id="MTZV01000002">
    <property type="protein sequence ID" value="PCE27320.1"/>
    <property type="molecule type" value="Genomic_DNA"/>
</dbReference>
<organism evidence="1 2">
    <name type="scientific">Paraburkholderia acidicola</name>
    <dbReference type="NCBI Taxonomy" id="1912599"/>
    <lineage>
        <taxon>Bacteria</taxon>
        <taxon>Pseudomonadati</taxon>
        <taxon>Pseudomonadota</taxon>
        <taxon>Betaproteobacteria</taxon>
        <taxon>Burkholderiales</taxon>
        <taxon>Burkholderiaceae</taxon>
        <taxon>Paraburkholderia</taxon>
    </lineage>
</organism>
<proteinExistence type="predicted"/>
<dbReference type="Proteomes" id="UP000218022">
    <property type="component" value="Unassembled WGS sequence"/>
</dbReference>
<comment type="caution">
    <text evidence="1">The sequence shown here is derived from an EMBL/GenBank/DDBJ whole genome shotgun (WGS) entry which is preliminary data.</text>
</comment>
<name>A0A2A4F3U1_9BURK</name>